<dbReference type="Proteomes" id="UP000054248">
    <property type="component" value="Unassembled WGS sequence"/>
</dbReference>
<organism evidence="4 5">
    <name type="scientific">Tulasnella calospora MUT 4182</name>
    <dbReference type="NCBI Taxonomy" id="1051891"/>
    <lineage>
        <taxon>Eukaryota</taxon>
        <taxon>Fungi</taxon>
        <taxon>Dikarya</taxon>
        <taxon>Basidiomycota</taxon>
        <taxon>Agaricomycotina</taxon>
        <taxon>Agaricomycetes</taxon>
        <taxon>Cantharellales</taxon>
        <taxon>Tulasnellaceae</taxon>
        <taxon>Tulasnella</taxon>
    </lineage>
</organism>
<dbReference type="OrthoDB" id="6270916at2759"/>
<dbReference type="SUPFAM" id="SSF57889">
    <property type="entry name" value="Cysteine-rich domain"/>
    <property type="match status" value="1"/>
</dbReference>
<dbReference type="GO" id="GO:0046872">
    <property type="term" value="F:metal ion binding"/>
    <property type="evidence" value="ECO:0007669"/>
    <property type="project" value="UniProtKB-KW"/>
</dbReference>
<sequence>WDHRILVSIRYDLQGGYSLVVALLAIERPEEASPPRRHQRTETPIVAIQVDEPSERRDSKGWIQWTPVPSPSSTASNVVSTNAPGQSLRIYQLSSLISPLLAAVLESVDWLSAETPIDVVHRVHRLLEFIADCKPDAYLDLLEIVAYHTEPVRHAALSVMLSFWPHAVGHAYVGRAFPIVSYPTEVALRESRRSRVPVDECAYAHQFMAWGFSTSHPGSINLSLSPNPEYQAGFTSPDQCQGCGHVIEGFGLICTICLCAVHIQCYDYPEGQFFTMYPSPHDARMQKVALTRFSHVLPSRRSLTIPVTTRDKHTFRLVNLFTLTLCMACKLPLWGCAAQAMECTGCKQFIHPGCVSVSSLPACRVATLSSSTFTVEWNTLRKSFMDEYQDILFEEEELSKCSYEEISVAYGVLWTQLQILRQGIASGSVLAVEKRSSTSSLKETVIDEWDIQRILKIYESFLQEESLPKSDTLEEYKNMARMHIRPSNVTSQLSFIFEWPLLVYATAILKSPRKAPANSSQAAAVTFLSVNPNEDNTANAEDLEHPFELVVLSQIRDTLGFEFNVFHDSVAKHLLSHLQHCGFFHRLDRRSSLFDHEVPPSSTFCVFPLPLVIDYSTSVETLVSAIAVCLDDLSVAVNEVGFIWLTKRCWPNGMASDYAMHRLIGLVVSWIASEDDRLVRVARDYVARGEPLP</sequence>
<dbReference type="Gene3D" id="3.30.60.20">
    <property type="match status" value="1"/>
</dbReference>
<keyword evidence="2" id="KW-0862">Zinc</keyword>
<accession>A0A0C3L366</accession>
<keyword evidence="5" id="KW-1185">Reference proteome</keyword>
<reference evidence="4 5" key="1">
    <citation type="submission" date="2014-04" db="EMBL/GenBank/DDBJ databases">
        <authorList>
            <consortium name="DOE Joint Genome Institute"/>
            <person name="Kuo A."/>
            <person name="Girlanda M."/>
            <person name="Perotto S."/>
            <person name="Kohler A."/>
            <person name="Nagy L.G."/>
            <person name="Floudas D."/>
            <person name="Copeland A."/>
            <person name="Barry K.W."/>
            <person name="Cichocki N."/>
            <person name="Veneault-Fourrey C."/>
            <person name="LaButti K."/>
            <person name="Lindquist E.A."/>
            <person name="Lipzen A."/>
            <person name="Lundell T."/>
            <person name="Morin E."/>
            <person name="Murat C."/>
            <person name="Sun H."/>
            <person name="Tunlid A."/>
            <person name="Henrissat B."/>
            <person name="Grigoriev I.V."/>
            <person name="Hibbett D.S."/>
            <person name="Martin F."/>
            <person name="Nordberg H.P."/>
            <person name="Cantor M.N."/>
            <person name="Hua S.X."/>
        </authorList>
    </citation>
    <scope>NUCLEOTIDE SEQUENCE [LARGE SCALE GENOMIC DNA]</scope>
    <source>
        <strain evidence="4 5">MUT 4182</strain>
    </source>
</reference>
<dbReference type="STRING" id="1051891.A0A0C3L366"/>
<evidence type="ECO:0000313" key="4">
    <source>
        <dbReference type="EMBL" id="KIO28188.1"/>
    </source>
</evidence>
<dbReference type="AlphaFoldDB" id="A0A0C3L366"/>
<dbReference type="PROSITE" id="PS50081">
    <property type="entry name" value="ZF_DAG_PE_2"/>
    <property type="match status" value="1"/>
</dbReference>
<feature type="non-terminal residue" evidence="4">
    <location>
        <position position="1"/>
    </location>
</feature>
<evidence type="ECO:0000256" key="2">
    <source>
        <dbReference type="ARBA" id="ARBA00022833"/>
    </source>
</evidence>
<dbReference type="PROSITE" id="PS00479">
    <property type="entry name" value="ZF_DAG_PE_1"/>
    <property type="match status" value="1"/>
</dbReference>
<protein>
    <recommendedName>
        <fullName evidence="3">Phorbol-ester/DAG-type domain-containing protein</fullName>
    </recommendedName>
</protein>
<feature type="non-terminal residue" evidence="4">
    <location>
        <position position="693"/>
    </location>
</feature>
<dbReference type="EMBL" id="KN822998">
    <property type="protein sequence ID" value="KIO28188.1"/>
    <property type="molecule type" value="Genomic_DNA"/>
</dbReference>
<proteinExistence type="predicted"/>
<dbReference type="SMART" id="SM00109">
    <property type="entry name" value="C1"/>
    <property type="match status" value="1"/>
</dbReference>
<feature type="domain" description="Phorbol-ester/DAG-type" evidence="3">
    <location>
        <begin position="312"/>
        <end position="363"/>
    </location>
</feature>
<dbReference type="InterPro" id="IPR002219">
    <property type="entry name" value="PKC_DAG/PE"/>
</dbReference>
<evidence type="ECO:0000256" key="1">
    <source>
        <dbReference type="ARBA" id="ARBA00022723"/>
    </source>
</evidence>
<reference evidence="5" key="2">
    <citation type="submission" date="2015-01" db="EMBL/GenBank/DDBJ databases">
        <title>Evolutionary Origins and Diversification of the Mycorrhizal Mutualists.</title>
        <authorList>
            <consortium name="DOE Joint Genome Institute"/>
            <consortium name="Mycorrhizal Genomics Consortium"/>
            <person name="Kohler A."/>
            <person name="Kuo A."/>
            <person name="Nagy L.G."/>
            <person name="Floudas D."/>
            <person name="Copeland A."/>
            <person name="Barry K.W."/>
            <person name="Cichocki N."/>
            <person name="Veneault-Fourrey C."/>
            <person name="LaButti K."/>
            <person name="Lindquist E.A."/>
            <person name="Lipzen A."/>
            <person name="Lundell T."/>
            <person name="Morin E."/>
            <person name="Murat C."/>
            <person name="Riley R."/>
            <person name="Ohm R."/>
            <person name="Sun H."/>
            <person name="Tunlid A."/>
            <person name="Henrissat B."/>
            <person name="Grigoriev I.V."/>
            <person name="Hibbett D.S."/>
            <person name="Martin F."/>
        </authorList>
    </citation>
    <scope>NUCLEOTIDE SEQUENCE [LARGE SCALE GENOMIC DNA]</scope>
    <source>
        <strain evidence="5">MUT 4182</strain>
    </source>
</reference>
<dbReference type="HOGENOM" id="CLU_397720_0_0_1"/>
<dbReference type="CDD" id="cd00029">
    <property type="entry name" value="C1"/>
    <property type="match status" value="1"/>
</dbReference>
<dbReference type="InterPro" id="IPR046349">
    <property type="entry name" value="C1-like_sf"/>
</dbReference>
<gene>
    <name evidence="4" type="ORF">M407DRAFT_22667</name>
</gene>
<keyword evidence="1" id="KW-0479">Metal-binding</keyword>
<evidence type="ECO:0000313" key="5">
    <source>
        <dbReference type="Proteomes" id="UP000054248"/>
    </source>
</evidence>
<name>A0A0C3L366_9AGAM</name>
<evidence type="ECO:0000259" key="3">
    <source>
        <dbReference type="PROSITE" id="PS50081"/>
    </source>
</evidence>